<evidence type="ECO:0000313" key="2">
    <source>
        <dbReference type="EMBL" id="MPC95400.1"/>
    </source>
</evidence>
<sequence>MSQYPGTRELTDAEAEGVMSGRKLERMMTSLWPQPLQPRGYKASQGCREVDTGYFRPERKGGEESDSVVNSAESREH</sequence>
<feature type="compositionally biased region" description="Basic and acidic residues" evidence="1">
    <location>
        <begin position="48"/>
        <end position="63"/>
    </location>
</feature>
<evidence type="ECO:0000313" key="3">
    <source>
        <dbReference type="Proteomes" id="UP000324222"/>
    </source>
</evidence>
<feature type="compositionally biased region" description="Polar residues" evidence="1">
    <location>
        <begin position="67"/>
        <end position="77"/>
    </location>
</feature>
<proteinExistence type="predicted"/>
<name>A0A5B7JF61_PORTR</name>
<feature type="region of interest" description="Disordered" evidence="1">
    <location>
        <begin position="1"/>
        <end position="21"/>
    </location>
</feature>
<keyword evidence="3" id="KW-1185">Reference proteome</keyword>
<comment type="caution">
    <text evidence="2">The sequence shown here is derived from an EMBL/GenBank/DDBJ whole genome shotgun (WGS) entry which is preliminary data.</text>
</comment>
<protein>
    <submittedName>
        <fullName evidence="2">Uncharacterized protein</fullName>
    </submittedName>
</protein>
<gene>
    <name evidence="2" type="ORF">E2C01_090609</name>
</gene>
<reference evidence="2 3" key="1">
    <citation type="submission" date="2019-05" db="EMBL/GenBank/DDBJ databases">
        <title>Another draft genome of Portunus trituberculatus and its Hox gene families provides insights of decapod evolution.</title>
        <authorList>
            <person name="Jeong J.-H."/>
            <person name="Song I."/>
            <person name="Kim S."/>
            <person name="Choi T."/>
            <person name="Kim D."/>
            <person name="Ryu S."/>
            <person name="Kim W."/>
        </authorList>
    </citation>
    <scope>NUCLEOTIDE SEQUENCE [LARGE SCALE GENOMIC DNA]</scope>
    <source>
        <tissue evidence="2">Muscle</tissue>
    </source>
</reference>
<dbReference type="Proteomes" id="UP000324222">
    <property type="component" value="Unassembled WGS sequence"/>
</dbReference>
<dbReference type="AlphaFoldDB" id="A0A5B7JF61"/>
<feature type="region of interest" description="Disordered" evidence="1">
    <location>
        <begin position="34"/>
        <end position="77"/>
    </location>
</feature>
<organism evidence="2 3">
    <name type="scientific">Portunus trituberculatus</name>
    <name type="common">Swimming crab</name>
    <name type="synonym">Neptunus trituberculatus</name>
    <dbReference type="NCBI Taxonomy" id="210409"/>
    <lineage>
        <taxon>Eukaryota</taxon>
        <taxon>Metazoa</taxon>
        <taxon>Ecdysozoa</taxon>
        <taxon>Arthropoda</taxon>
        <taxon>Crustacea</taxon>
        <taxon>Multicrustacea</taxon>
        <taxon>Malacostraca</taxon>
        <taxon>Eumalacostraca</taxon>
        <taxon>Eucarida</taxon>
        <taxon>Decapoda</taxon>
        <taxon>Pleocyemata</taxon>
        <taxon>Brachyura</taxon>
        <taxon>Eubrachyura</taxon>
        <taxon>Portunoidea</taxon>
        <taxon>Portunidae</taxon>
        <taxon>Portuninae</taxon>
        <taxon>Portunus</taxon>
    </lineage>
</organism>
<accession>A0A5B7JF61</accession>
<evidence type="ECO:0000256" key="1">
    <source>
        <dbReference type="SAM" id="MobiDB-lite"/>
    </source>
</evidence>
<dbReference type="EMBL" id="VSRR010102099">
    <property type="protein sequence ID" value="MPC95400.1"/>
    <property type="molecule type" value="Genomic_DNA"/>
</dbReference>